<organism evidence="2 3">
    <name type="scientific">Musa balbisiana</name>
    <name type="common">Banana</name>
    <dbReference type="NCBI Taxonomy" id="52838"/>
    <lineage>
        <taxon>Eukaryota</taxon>
        <taxon>Viridiplantae</taxon>
        <taxon>Streptophyta</taxon>
        <taxon>Embryophyta</taxon>
        <taxon>Tracheophyta</taxon>
        <taxon>Spermatophyta</taxon>
        <taxon>Magnoliopsida</taxon>
        <taxon>Liliopsida</taxon>
        <taxon>Zingiberales</taxon>
        <taxon>Musaceae</taxon>
        <taxon>Musa</taxon>
    </lineage>
</organism>
<feature type="region of interest" description="Disordered" evidence="1">
    <location>
        <begin position="63"/>
        <end position="84"/>
    </location>
</feature>
<protein>
    <submittedName>
        <fullName evidence="2">Uncharacterized protein</fullName>
    </submittedName>
</protein>
<keyword evidence="3" id="KW-1185">Reference proteome</keyword>
<proteinExistence type="predicted"/>
<dbReference type="Proteomes" id="UP000317650">
    <property type="component" value="Chromosome 6"/>
</dbReference>
<gene>
    <name evidence="2" type="ORF">C4D60_Mb06t33550</name>
</gene>
<reference evidence="2 3" key="1">
    <citation type="journal article" date="2019" name="Nat. Plants">
        <title>Genome sequencing of Musa balbisiana reveals subgenome evolution and function divergence in polyploid bananas.</title>
        <authorList>
            <person name="Yao X."/>
        </authorList>
    </citation>
    <scope>NUCLEOTIDE SEQUENCE [LARGE SCALE GENOMIC DNA]</scope>
    <source>
        <strain evidence="3">cv. DH-PKW</strain>
        <tissue evidence="2">Leaves</tissue>
    </source>
</reference>
<evidence type="ECO:0000313" key="2">
    <source>
        <dbReference type="EMBL" id="THU51675.1"/>
    </source>
</evidence>
<evidence type="ECO:0000256" key="1">
    <source>
        <dbReference type="SAM" id="MobiDB-lite"/>
    </source>
</evidence>
<name>A0A4S8ISN6_MUSBA</name>
<dbReference type="AlphaFoldDB" id="A0A4S8ISN6"/>
<comment type="caution">
    <text evidence="2">The sequence shown here is derived from an EMBL/GenBank/DDBJ whole genome shotgun (WGS) entry which is preliminary data.</text>
</comment>
<dbReference type="EMBL" id="PYDT01000009">
    <property type="protein sequence ID" value="THU51675.1"/>
    <property type="molecule type" value="Genomic_DNA"/>
</dbReference>
<accession>A0A4S8ISN6</accession>
<evidence type="ECO:0000313" key="3">
    <source>
        <dbReference type="Proteomes" id="UP000317650"/>
    </source>
</evidence>
<feature type="compositionally biased region" description="Low complexity" evidence="1">
    <location>
        <begin position="71"/>
        <end position="84"/>
    </location>
</feature>
<sequence>MSQGKKRGFLHIQRATEIGASGGRRGLGTELQSASWRAPAVGSAVMDQQNPASRCILKSVRQPSCSCPSWLGERPSSPSSSRSKSKSLALSEAFSLLLGSCKAGGGPSFTRECTHDRSGSFIPVGAVAGAAPRKAKDADFLSLFSSSP</sequence>